<proteinExistence type="predicted"/>
<name>A0A640KCU9_LEITA</name>
<comment type="caution">
    <text evidence="2">The sequence shown here is derived from an EMBL/GenBank/DDBJ whole genome shotgun (WGS) entry which is preliminary data.</text>
</comment>
<evidence type="ECO:0000256" key="1">
    <source>
        <dbReference type="SAM" id="SignalP"/>
    </source>
</evidence>
<reference evidence="2" key="1">
    <citation type="submission" date="2019-11" db="EMBL/GenBank/DDBJ databases">
        <title>Leishmania tarentolae CDS.</title>
        <authorList>
            <person name="Goto Y."/>
            <person name="Yamagishi J."/>
        </authorList>
    </citation>
    <scope>NUCLEOTIDE SEQUENCE [LARGE SCALE GENOMIC DNA]</scope>
    <source>
        <strain evidence="2">Parrot Tar II</strain>
    </source>
</reference>
<protein>
    <recommendedName>
        <fullName evidence="4">Secreted protein</fullName>
    </recommendedName>
</protein>
<dbReference type="PROSITE" id="PS51257">
    <property type="entry name" value="PROKAR_LIPOPROTEIN"/>
    <property type="match status" value="1"/>
</dbReference>
<organism evidence="2 3">
    <name type="scientific">Leishmania tarentolae</name>
    <name type="common">Sauroleishmania tarentolae</name>
    <dbReference type="NCBI Taxonomy" id="5689"/>
    <lineage>
        <taxon>Eukaryota</taxon>
        <taxon>Discoba</taxon>
        <taxon>Euglenozoa</taxon>
        <taxon>Kinetoplastea</taxon>
        <taxon>Metakinetoplastina</taxon>
        <taxon>Trypanosomatida</taxon>
        <taxon>Trypanosomatidae</taxon>
        <taxon>Leishmaniinae</taxon>
        <taxon>Leishmania</taxon>
        <taxon>lizard Leishmania</taxon>
    </lineage>
</organism>
<evidence type="ECO:0000313" key="2">
    <source>
        <dbReference type="EMBL" id="GET86864.1"/>
    </source>
</evidence>
<dbReference type="OrthoDB" id="426718at2759"/>
<dbReference type="EMBL" id="BLBS01000017">
    <property type="protein sequence ID" value="GET86864.1"/>
    <property type="molecule type" value="Genomic_DNA"/>
</dbReference>
<sequence>MRICSLFWLVSASACPWRLSRAALSLCCFVRISCTSDEENYSRVAATPRRLQLFLSPKGHSGHQGRHVIQHCPLSPSLTGGIGKRGASGYLKSKSASQGMVDGTGVSDKAGLTSEATMVTFVAHQRKDLAKRYGTCYEDGTSARCVTCQMVKIACSCQSLYRCYRFLMLPSCFHHRRIR</sequence>
<feature type="chain" id="PRO_5024844074" description="Secreted protein" evidence="1">
    <location>
        <begin position="23"/>
        <end position="179"/>
    </location>
</feature>
<gene>
    <name evidence="2" type="ORF">LtaPh_1301900</name>
</gene>
<evidence type="ECO:0008006" key="4">
    <source>
        <dbReference type="Google" id="ProtNLM"/>
    </source>
</evidence>
<accession>A0A640KCU9</accession>
<dbReference type="AlphaFoldDB" id="A0A640KCU9"/>
<keyword evidence="1" id="KW-0732">Signal</keyword>
<dbReference type="VEuPathDB" id="TriTrypDB:LtaPh_1301900"/>
<evidence type="ECO:0000313" key="3">
    <source>
        <dbReference type="Proteomes" id="UP000419144"/>
    </source>
</evidence>
<keyword evidence="3" id="KW-1185">Reference proteome</keyword>
<dbReference type="Proteomes" id="UP000419144">
    <property type="component" value="Unassembled WGS sequence"/>
</dbReference>
<feature type="signal peptide" evidence="1">
    <location>
        <begin position="1"/>
        <end position="22"/>
    </location>
</feature>